<protein>
    <submittedName>
        <fullName evidence="1">Uncharacterized protein</fullName>
    </submittedName>
</protein>
<gene>
    <name evidence="1" type="ORF">kac65v151_gp105</name>
</gene>
<reference evidence="1 2" key="1">
    <citation type="submission" date="2019-03" db="EMBL/GenBank/DDBJ databases">
        <title>Diversity and diversification of Nodularia spumigena cyanophages in the Baltic Sea.</title>
        <authorList>
            <person name="Sulcius S."/>
            <person name="Holmfeldt K."/>
            <person name="Simoliunas E."/>
        </authorList>
    </citation>
    <scope>NUCLEOTIDE SEQUENCE [LARGE SCALE GENOMIC DNA]</scope>
</reference>
<keyword evidence="2" id="KW-1185">Reference proteome</keyword>
<organism evidence="1 2">
    <name type="scientific">Nodularia phage vB_NspS-kac65v151</name>
    <dbReference type="NCBI Taxonomy" id="2557579"/>
    <lineage>
        <taxon>Viruses</taxon>
        <taxon>Duplodnaviria</taxon>
        <taxon>Heunggongvirae</taxon>
        <taxon>Uroviricota</taxon>
        <taxon>Caudoviricetes</taxon>
        <taxon>Ravarandavirus</taxon>
        <taxon>Ravarandavirus kac65v151</taxon>
    </lineage>
</organism>
<proteinExistence type="predicted"/>
<accession>A0A482MHN0</accession>
<dbReference type="EMBL" id="MK605242">
    <property type="protein sequence ID" value="QBQ73135.1"/>
    <property type="molecule type" value="Genomic_DNA"/>
</dbReference>
<evidence type="ECO:0000313" key="2">
    <source>
        <dbReference type="Proteomes" id="UP000305794"/>
    </source>
</evidence>
<sequence>MSLTLYRAMCQVERDLTLYHQSLQFHRNREKCFSPDIAWIKTNPMNGKFNNSQWVQGRYAHLLEFEFTDYSLPAFRQCRNEWKTDIRSMRLVNIIAIKDVKTSGN</sequence>
<dbReference type="Proteomes" id="UP000305794">
    <property type="component" value="Segment"/>
</dbReference>
<evidence type="ECO:0000313" key="1">
    <source>
        <dbReference type="EMBL" id="QBQ73135.1"/>
    </source>
</evidence>
<name>A0A482MHN0_9CAUD</name>